<evidence type="ECO:0000313" key="1">
    <source>
        <dbReference type="EMBL" id="WAJ30127.1"/>
    </source>
</evidence>
<evidence type="ECO:0000313" key="2">
    <source>
        <dbReference type="Proteomes" id="UP001163223"/>
    </source>
</evidence>
<sequence length="278" mass="29192">MSIARIGIVAVAVLAAGGAGIVALNLTAAQPPAEPVIISTAPVEPPIKLTDVLVTNADISMGARLSEAFAWQPWPLDGVGPTFITREARPNAMEELKGSIARQSFFSGEPVREAKLIKSDRGFMSAILPSGKRAMAVQISADTSAGGFILPNDHVDVIMSRRKEAPNNGASGQQSNAFDTETILKNLRVLAIDQTIEEQNGTQVVVGSTATLEVDPAQAEALTTAQQMADRLVLVLRSLSDSVPGSAGYASVLDGEVSTSGKIRVVRYGRTTDITTKN</sequence>
<dbReference type="Proteomes" id="UP001163223">
    <property type="component" value="Chromosome"/>
</dbReference>
<reference evidence="1" key="1">
    <citation type="submission" date="2022-11" db="EMBL/GenBank/DDBJ databases">
        <title>beta-Carotene-producing bacterium, Jeongeuplla avenae sp. nov., alleviates the salt stress of Arabidopsis seedlings.</title>
        <authorList>
            <person name="Jiang L."/>
            <person name="Lee J."/>
        </authorList>
    </citation>
    <scope>NUCLEOTIDE SEQUENCE</scope>
    <source>
        <strain evidence="1">DY_R2A_6</strain>
    </source>
</reference>
<organism evidence="1 2">
    <name type="scientific">Antarcticirhabdus aurantiaca</name>
    <dbReference type="NCBI Taxonomy" id="2606717"/>
    <lineage>
        <taxon>Bacteria</taxon>
        <taxon>Pseudomonadati</taxon>
        <taxon>Pseudomonadota</taxon>
        <taxon>Alphaproteobacteria</taxon>
        <taxon>Hyphomicrobiales</taxon>
        <taxon>Aurantimonadaceae</taxon>
        <taxon>Antarcticirhabdus</taxon>
    </lineage>
</organism>
<proteinExistence type="predicted"/>
<dbReference type="EMBL" id="CP113520">
    <property type="protein sequence ID" value="WAJ30127.1"/>
    <property type="molecule type" value="Genomic_DNA"/>
</dbReference>
<accession>A0ACD4NTI9</accession>
<keyword evidence="2" id="KW-1185">Reference proteome</keyword>
<protein>
    <submittedName>
        <fullName evidence="1">Flp pilus assembly protein CpaB</fullName>
    </submittedName>
</protein>
<gene>
    <name evidence="1" type="primary">cpaB</name>
    <name evidence="1" type="ORF">OXU80_07945</name>
</gene>
<name>A0ACD4NTI9_9HYPH</name>